<accession>A0A916XUX3</accession>
<organism evidence="1 2">
    <name type="scientific">Aureimonas glaciei</name>
    <dbReference type="NCBI Taxonomy" id="1776957"/>
    <lineage>
        <taxon>Bacteria</taxon>
        <taxon>Pseudomonadati</taxon>
        <taxon>Pseudomonadota</taxon>
        <taxon>Alphaproteobacteria</taxon>
        <taxon>Hyphomicrobiales</taxon>
        <taxon>Aurantimonadaceae</taxon>
        <taxon>Aureimonas</taxon>
    </lineage>
</organism>
<protein>
    <submittedName>
        <fullName evidence="1">Uncharacterized protein</fullName>
    </submittedName>
</protein>
<dbReference type="AlphaFoldDB" id="A0A916XUX3"/>
<dbReference type="Proteomes" id="UP000613160">
    <property type="component" value="Unassembled WGS sequence"/>
</dbReference>
<keyword evidence="2" id="KW-1185">Reference proteome</keyword>
<name>A0A916XUX3_9HYPH</name>
<evidence type="ECO:0000313" key="2">
    <source>
        <dbReference type="Proteomes" id="UP000613160"/>
    </source>
</evidence>
<dbReference type="RefSeq" id="WP_188849785.1">
    <property type="nucleotide sequence ID" value="NZ_BMJJ01000002.1"/>
</dbReference>
<gene>
    <name evidence="1" type="ORF">GCM10011335_13460</name>
</gene>
<dbReference type="EMBL" id="BMJJ01000002">
    <property type="protein sequence ID" value="GGD11777.1"/>
    <property type="molecule type" value="Genomic_DNA"/>
</dbReference>
<proteinExistence type="predicted"/>
<reference evidence="1" key="2">
    <citation type="submission" date="2020-09" db="EMBL/GenBank/DDBJ databases">
        <authorList>
            <person name="Sun Q."/>
            <person name="Zhou Y."/>
        </authorList>
    </citation>
    <scope>NUCLEOTIDE SEQUENCE</scope>
    <source>
        <strain evidence="1">CGMCC 1.15493</strain>
    </source>
</reference>
<reference evidence="1" key="1">
    <citation type="journal article" date="2014" name="Int. J. Syst. Evol. Microbiol.">
        <title>Complete genome sequence of Corynebacterium casei LMG S-19264T (=DSM 44701T), isolated from a smear-ripened cheese.</title>
        <authorList>
            <consortium name="US DOE Joint Genome Institute (JGI-PGF)"/>
            <person name="Walter F."/>
            <person name="Albersmeier A."/>
            <person name="Kalinowski J."/>
            <person name="Ruckert C."/>
        </authorList>
    </citation>
    <scope>NUCLEOTIDE SEQUENCE</scope>
    <source>
        <strain evidence="1">CGMCC 1.15493</strain>
    </source>
</reference>
<sequence>MSAEIIDEIDWLQPLEVSRGLKVPVTVYADDGDCKWLRMGDGVWMFNNDGTGVDCHWHVRNIPSPPVPS</sequence>
<comment type="caution">
    <text evidence="1">The sequence shown here is derived from an EMBL/GenBank/DDBJ whole genome shotgun (WGS) entry which is preliminary data.</text>
</comment>
<evidence type="ECO:0000313" key="1">
    <source>
        <dbReference type="EMBL" id="GGD11777.1"/>
    </source>
</evidence>